<organism evidence="3 4">
    <name type="scientific">Candidula unifasciata</name>
    <dbReference type="NCBI Taxonomy" id="100452"/>
    <lineage>
        <taxon>Eukaryota</taxon>
        <taxon>Metazoa</taxon>
        <taxon>Spiralia</taxon>
        <taxon>Lophotrochozoa</taxon>
        <taxon>Mollusca</taxon>
        <taxon>Gastropoda</taxon>
        <taxon>Heterobranchia</taxon>
        <taxon>Euthyneura</taxon>
        <taxon>Panpulmonata</taxon>
        <taxon>Eupulmonata</taxon>
        <taxon>Stylommatophora</taxon>
        <taxon>Helicina</taxon>
        <taxon>Helicoidea</taxon>
        <taxon>Geomitridae</taxon>
        <taxon>Candidula</taxon>
    </lineage>
</organism>
<dbReference type="OrthoDB" id="6160353at2759"/>
<evidence type="ECO:0000259" key="2">
    <source>
        <dbReference type="Pfam" id="PF15499"/>
    </source>
</evidence>
<dbReference type="AlphaFoldDB" id="A0A8S3Z907"/>
<feature type="compositionally biased region" description="Polar residues" evidence="1">
    <location>
        <begin position="1"/>
        <end position="10"/>
    </location>
</feature>
<dbReference type="GO" id="GO:0015030">
    <property type="term" value="C:Cajal body"/>
    <property type="evidence" value="ECO:0007669"/>
    <property type="project" value="TreeGrafter"/>
</dbReference>
<dbReference type="EMBL" id="CAJHNH020002231">
    <property type="protein sequence ID" value="CAG5126054.1"/>
    <property type="molecule type" value="Genomic_DNA"/>
</dbReference>
<keyword evidence="4" id="KW-1185">Reference proteome</keyword>
<dbReference type="InterPro" id="IPR028890">
    <property type="entry name" value="Peptidase_C98"/>
</dbReference>
<sequence>MPATGILSNKHSQEEVEVQNLSTDSVHDSAGSLPAHENNKTEMSRTSEGSDLAAAAIQSSSLDVGPELSSSIPVTFSKINKGFQNTFSAVTSTSCGDANDETKFDVCTSAAVEDSHDSTQVPLTVSSFENEAEVENEQAVSTDAAADGTQLVQNTECDVDMESAFKPDLAAQGDCTESAASDCVYFIQTTDASGQVVTSVIDPNDISLYADSVIYKQWLNADGEIETTVVHAGSMEATQNHTQGETDTQQQDEQQIIYTHDVSGQLIQLDPDQYTNDMPPPGKQFVYMQDTSGRIIRTVVDASQNMVPGQQVYYTQSDDGQIITSLMDSSTAAAGSDGEPQVMDIAEHQTMSDEGVSELPPVNNVNSTDQQLKGDDAVVTDEELIDVGTSDHQQSHADIASQQKSGVDTKTQVIDRGARFSIDNTMSGLSMLAELSHLTSGQVVTPATAEELKLPPVMDSCSSIDMDGFRPVAKMTEQAPSCREGLESVSSDIAELKVTEADSDSLDHGSLSQTDSAGHSESLLARIVSQISRVSPSFCRDNLFVQWQNLDAMCWMDVVLIMLVHSPSLRPLCDLDSGHELASTLLVTLLKANRQAQILLQNLLKKHSGAVLGDLNSAAPVQDPKTSKLVCKENMDEIGKAINVLYGMREKIWQALQPRLRCERGKHNSPVAGAATTGAREPDGQADVHHALQIRL</sequence>
<protein>
    <recommendedName>
        <fullName evidence="2">Ubiquitin-specific peptidase-like SUMO isopeptidase domain-containing protein</fullName>
    </recommendedName>
</protein>
<comment type="caution">
    <text evidence="3">The sequence shown here is derived from an EMBL/GenBank/DDBJ whole genome shotgun (WGS) entry which is preliminary data.</text>
</comment>
<feature type="region of interest" description="Disordered" evidence="1">
    <location>
        <begin position="1"/>
        <end position="52"/>
    </location>
</feature>
<gene>
    <name evidence="3" type="ORF">CUNI_LOCUS11612</name>
</gene>
<dbReference type="PANTHER" id="PTHR15294">
    <property type="entry name" value="RETINOVIN-RELATED"/>
    <property type="match status" value="1"/>
</dbReference>
<evidence type="ECO:0000313" key="3">
    <source>
        <dbReference type="EMBL" id="CAG5126054.1"/>
    </source>
</evidence>
<evidence type="ECO:0000313" key="4">
    <source>
        <dbReference type="Proteomes" id="UP000678393"/>
    </source>
</evidence>
<dbReference type="GO" id="GO:0016926">
    <property type="term" value="P:protein desumoylation"/>
    <property type="evidence" value="ECO:0007669"/>
    <property type="project" value="TreeGrafter"/>
</dbReference>
<name>A0A8S3Z907_9EUPU</name>
<accession>A0A8S3Z907</accession>
<reference evidence="3" key="1">
    <citation type="submission" date="2021-04" db="EMBL/GenBank/DDBJ databases">
        <authorList>
            <consortium name="Molecular Ecology Group"/>
        </authorList>
    </citation>
    <scope>NUCLEOTIDE SEQUENCE</scope>
</reference>
<dbReference type="Pfam" id="PF15499">
    <property type="entry name" value="Peptidase_C98"/>
    <property type="match status" value="1"/>
</dbReference>
<dbReference type="Proteomes" id="UP000678393">
    <property type="component" value="Unassembled WGS sequence"/>
</dbReference>
<evidence type="ECO:0000256" key="1">
    <source>
        <dbReference type="SAM" id="MobiDB-lite"/>
    </source>
</evidence>
<proteinExistence type="predicted"/>
<dbReference type="GO" id="GO:0032183">
    <property type="term" value="F:SUMO binding"/>
    <property type="evidence" value="ECO:0007669"/>
    <property type="project" value="InterPro"/>
</dbReference>
<dbReference type="PANTHER" id="PTHR15294:SF3">
    <property type="entry name" value="SUMO-SPECIFIC ISOPEPTIDASE USPL1"/>
    <property type="match status" value="1"/>
</dbReference>
<dbReference type="GO" id="GO:0030576">
    <property type="term" value="P:Cajal body organization"/>
    <property type="evidence" value="ECO:0007669"/>
    <property type="project" value="InterPro"/>
</dbReference>
<feature type="domain" description="Ubiquitin-specific peptidase-like SUMO isopeptidase" evidence="2">
    <location>
        <begin position="545"/>
        <end position="672"/>
    </location>
</feature>
<feature type="region of interest" description="Disordered" evidence="1">
    <location>
        <begin position="665"/>
        <end position="686"/>
    </location>
</feature>
<dbReference type="InterPro" id="IPR033505">
    <property type="entry name" value="USPL1"/>
</dbReference>